<dbReference type="PRINTS" id="PR00149">
    <property type="entry name" value="FUMRATELYASE"/>
</dbReference>
<dbReference type="Gene3D" id="1.20.200.10">
    <property type="entry name" value="Fumarase/aspartase (Central domain)"/>
    <property type="match status" value="1"/>
</dbReference>
<dbReference type="Gene3D" id="1.10.40.30">
    <property type="entry name" value="Fumarase/aspartase (C-terminal domain)"/>
    <property type="match status" value="1"/>
</dbReference>
<evidence type="ECO:0000256" key="3">
    <source>
        <dbReference type="ARBA" id="ARBA00012338"/>
    </source>
</evidence>
<dbReference type="InterPro" id="IPR008948">
    <property type="entry name" value="L-Aspartase-like"/>
</dbReference>
<comment type="pathway">
    <text evidence="2">Amino-acid biosynthesis; L-arginine biosynthesis; L-arginine from L-ornithine and carbamoyl phosphate: step 3/3.</text>
</comment>
<evidence type="ECO:0000256" key="2">
    <source>
        <dbReference type="ARBA" id="ARBA00004941"/>
    </source>
</evidence>
<dbReference type="SUPFAM" id="SSF48557">
    <property type="entry name" value="L-aspartase-like"/>
    <property type="match status" value="1"/>
</dbReference>
<dbReference type="InterPro" id="IPR009049">
    <property type="entry name" value="Argininosuccinate_lyase"/>
</dbReference>
<dbReference type="PRINTS" id="PR00145">
    <property type="entry name" value="ARGSUCLYASE"/>
</dbReference>
<accession>A0ABS7XY86</accession>
<dbReference type="EC" id="4.3.2.1" evidence="3 5"/>
<dbReference type="InterPro" id="IPR022761">
    <property type="entry name" value="Fumarate_lyase_N"/>
</dbReference>
<gene>
    <name evidence="7" type="primary">argH</name>
    <name evidence="7" type="ORF">LBV24_02120</name>
</gene>
<dbReference type="GO" id="GO:0004056">
    <property type="term" value="F:argininosuccinate lyase activity"/>
    <property type="evidence" value="ECO:0007669"/>
    <property type="project" value="UniProtKB-EC"/>
</dbReference>
<dbReference type="InterPro" id="IPR024083">
    <property type="entry name" value="Fumarase/histidase_N"/>
</dbReference>
<proteinExistence type="predicted"/>
<dbReference type="InterPro" id="IPR020557">
    <property type="entry name" value="Fumarate_lyase_CS"/>
</dbReference>
<keyword evidence="7" id="KW-0456">Lyase</keyword>
<dbReference type="Proteomes" id="UP001198402">
    <property type="component" value="Unassembled WGS sequence"/>
</dbReference>
<dbReference type="PANTHER" id="PTHR43814:SF1">
    <property type="entry name" value="ARGININOSUCCINATE LYASE"/>
    <property type="match status" value="1"/>
</dbReference>
<name>A0ABS7XY86_9FLAO</name>
<keyword evidence="8" id="KW-1185">Reference proteome</keyword>
<dbReference type="PROSITE" id="PS00163">
    <property type="entry name" value="FUMARATE_LYASES"/>
    <property type="match status" value="1"/>
</dbReference>
<protein>
    <recommendedName>
        <fullName evidence="3 5">Argininosuccinate lyase</fullName>
        <ecNumber evidence="3 5">4.3.2.1</ecNumber>
    </recommendedName>
</protein>
<dbReference type="CDD" id="cd01359">
    <property type="entry name" value="Argininosuccinate_lyase"/>
    <property type="match status" value="1"/>
</dbReference>
<dbReference type="Gene3D" id="1.10.275.10">
    <property type="entry name" value="Fumarase/aspartase (N-terminal domain)"/>
    <property type="match status" value="1"/>
</dbReference>
<keyword evidence="4" id="KW-0028">Amino-acid biosynthesis</keyword>
<evidence type="ECO:0000256" key="4">
    <source>
        <dbReference type="ARBA" id="ARBA00022571"/>
    </source>
</evidence>
<dbReference type="RefSeq" id="WP_224476937.1">
    <property type="nucleotide sequence ID" value="NZ_JAIUJS010000001.1"/>
</dbReference>
<comment type="catalytic activity">
    <reaction evidence="1">
        <text>2-(N(omega)-L-arginino)succinate = fumarate + L-arginine</text>
        <dbReference type="Rhea" id="RHEA:24020"/>
        <dbReference type="ChEBI" id="CHEBI:29806"/>
        <dbReference type="ChEBI" id="CHEBI:32682"/>
        <dbReference type="ChEBI" id="CHEBI:57472"/>
        <dbReference type="EC" id="4.3.2.1"/>
    </reaction>
</comment>
<reference evidence="8" key="1">
    <citation type="submission" date="2023-07" db="EMBL/GenBank/DDBJ databases">
        <authorList>
            <person name="Yue Y."/>
        </authorList>
    </citation>
    <scope>NUCLEOTIDE SEQUENCE [LARGE SCALE GENOMIC DNA]</scope>
    <source>
        <strain evidence="8">2Y89</strain>
    </source>
</reference>
<feature type="domain" description="Fumarate lyase N-terminal" evidence="6">
    <location>
        <begin position="24"/>
        <end position="300"/>
    </location>
</feature>
<evidence type="ECO:0000313" key="8">
    <source>
        <dbReference type="Proteomes" id="UP001198402"/>
    </source>
</evidence>
<evidence type="ECO:0000256" key="1">
    <source>
        <dbReference type="ARBA" id="ARBA00000985"/>
    </source>
</evidence>
<dbReference type="InterPro" id="IPR000362">
    <property type="entry name" value="Fumarate_lyase_fam"/>
</dbReference>
<organism evidence="7 8">
    <name type="scientific">Winogradskyella vincentii</name>
    <dbReference type="NCBI Taxonomy" id="2877122"/>
    <lineage>
        <taxon>Bacteria</taxon>
        <taxon>Pseudomonadati</taxon>
        <taxon>Bacteroidota</taxon>
        <taxon>Flavobacteriia</taxon>
        <taxon>Flavobacteriales</taxon>
        <taxon>Flavobacteriaceae</taxon>
        <taxon>Winogradskyella</taxon>
    </lineage>
</organism>
<evidence type="ECO:0000313" key="7">
    <source>
        <dbReference type="EMBL" id="MCA0151994.1"/>
    </source>
</evidence>
<evidence type="ECO:0000256" key="5">
    <source>
        <dbReference type="NCBIfam" id="TIGR00838"/>
    </source>
</evidence>
<sequence>MKLWDKGFSIDKKIESFTVGKDRIIDLHIAKYDIQASIAHAIMLNSIGIVNDAELSALTNELNRLYEDAEKGELIIEESFEDIHSKIEQELTKKLGETGKKIHTARSRNDQVLVALQLYYKDSLNIINQKVKSLFDTLIVLAETHKSKLLPGYTHLQVAMPSSFGLWFSAYAELLIDDVYLLNAVKNIVDQNPLGSAAGYGSSFPIDRTITTDELQFKTLKYNVVAAQLSRGKSERCMASALGSLSNTLGRFAMDVCLYMSQNFDFISFPDELTTGSSIMPHKKNPDVFELIRGKCNKIQALHTEMLLITNNLPSGYHRDFQLLKENMIDAIESIKDILDIFNFSITQVIVKDVNLNDDKYKYLFTVDSINNLVVDGMSFRDAYKQIGDEVQSGNYKPDLGKEHSHIGSIHNLCLEDIKTKFPS</sequence>
<comment type="caution">
    <text evidence="7">The sequence shown here is derived from an EMBL/GenBank/DDBJ whole genome shotgun (WGS) entry which is preliminary data.</text>
</comment>
<dbReference type="PANTHER" id="PTHR43814">
    <property type="entry name" value="ARGININOSUCCINATE LYASE"/>
    <property type="match status" value="1"/>
</dbReference>
<dbReference type="NCBIfam" id="TIGR00838">
    <property type="entry name" value="argH"/>
    <property type="match status" value="1"/>
</dbReference>
<keyword evidence="4" id="KW-0055">Arginine biosynthesis</keyword>
<dbReference type="EMBL" id="JAIUJS010000001">
    <property type="protein sequence ID" value="MCA0151994.1"/>
    <property type="molecule type" value="Genomic_DNA"/>
</dbReference>
<dbReference type="Pfam" id="PF00206">
    <property type="entry name" value="Lyase_1"/>
    <property type="match status" value="1"/>
</dbReference>
<evidence type="ECO:0000259" key="6">
    <source>
        <dbReference type="Pfam" id="PF00206"/>
    </source>
</evidence>